<feature type="domain" description="AAA+ ATPase" evidence="1">
    <location>
        <begin position="27"/>
        <end position="165"/>
    </location>
</feature>
<keyword evidence="2" id="KW-0808">Transferase</keyword>
<dbReference type="OrthoDB" id="9809531at2"/>
<dbReference type="Proteomes" id="UP000076447">
    <property type="component" value="Unassembled WGS sequence"/>
</dbReference>
<accession>A0A163SB40</accession>
<dbReference type="SUPFAM" id="SSF52540">
    <property type="entry name" value="P-loop containing nucleoside triphosphate hydrolases"/>
    <property type="match status" value="1"/>
</dbReference>
<dbReference type="EC" id="2.7.7.7" evidence="2"/>
<keyword evidence="5" id="KW-1185">Reference proteome</keyword>
<protein>
    <submittedName>
        <fullName evidence="2">DNA polymerase III subunit tau</fullName>
        <ecNumber evidence="2">2.7.7.7</ecNumber>
    </submittedName>
</protein>
<dbReference type="GO" id="GO:0006261">
    <property type="term" value="P:DNA-templated DNA replication"/>
    <property type="evidence" value="ECO:0007669"/>
    <property type="project" value="TreeGrafter"/>
</dbReference>
<dbReference type="EMBL" id="MAQA01000054">
    <property type="protein sequence ID" value="OCI29851.1"/>
    <property type="molecule type" value="Genomic_DNA"/>
</dbReference>
<dbReference type="PATRIC" id="fig|43678.3.peg.1131"/>
<dbReference type="EMBL" id="LRIE01000057">
    <property type="protein sequence ID" value="KZM36202.1"/>
    <property type="molecule type" value="Genomic_DNA"/>
</dbReference>
<evidence type="ECO:0000259" key="1">
    <source>
        <dbReference type="SMART" id="SM00382"/>
    </source>
</evidence>
<reference evidence="2 4" key="1">
    <citation type="submission" date="2016-01" db="EMBL/GenBank/DDBJ databases">
        <title>Genome sequence of Oerskovia enterophila VJag, an agar and cellulose degrading bacterium.</title>
        <authorList>
            <person name="Poehlein A."/>
            <person name="Jag V."/>
            <person name="Bengelsdorf F."/>
            <person name="Duerre P."/>
            <person name="Daniel R."/>
        </authorList>
    </citation>
    <scope>NUCLEOTIDE SEQUENCE [LARGE SCALE GENOMIC DNA]</scope>
    <source>
        <strain evidence="2 4">VJag</strain>
    </source>
</reference>
<dbReference type="SMART" id="SM00382">
    <property type="entry name" value="AAA"/>
    <property type="match status" value="1"/>
</dbReference>
<name>A0A163SB40_9CELL</name>
<dbReference type="GO" id="GO:0003887">
    <property type="term" value="F:DNA-directed DNA polymerase activity"/>
    <property type="evidence" value="ECO:0007669"/>
    <property type="project" value="UniProtKB-EC"/>
</dbReference>
<sequence>MTVWDDVVGQEHAVELLSAAATDPAAMTHGWLLTGPPGSGRSNAARAFAAALQCEQGGCGVCQACTTTLAGTHADVTIVATEKVTIAISEVRDLVGVASRRPSQGRWRVIIVEDADRMAERTTNVLLKAIEEPPPRTVWILCAPSPQDVLVTIRSRCRGVALRVPPVEAVARLLVARDGVDPVVAEAAARAAQSHIGLARRLARDGKARERRSSVLSIARRIRGVGDAVVAAGELVEVAQAEAKAATEERDAVEKAELLRALGVEAGGVMPPKLRSQLTDLEKDQKRRATRHQRDVLDRAMLDLLSLYRDVLVVQLGAHVDLVNTELAETVQALAEDSTPEQTVRRMDAIGVARERLDGNVAPLLALEAMAIALRPQG</sequence>
<dbReference type="PANTHER" id="PTHR11669">
    <property type="entry name" value="REPLICATION FACTOR C / DNA POLYMERASE III GAMMA-TAU SUBUNIT"/>
    <property type="match status" value="1"/>
</dbReference>
<gene>
    <name evidence="2" type="primary">dnaX_1</name>
    <name evidence="3" type="synonym">dnaX_2</name>
    <name evidence="3" type="ORF">OERS_34540</name>
    <name evidence="2" type="ORF">OJAG_10810</name>
</gene>
<organism evidence="2 4">
    <name type="scientific">Oerskovia enterophila</name>
    <dbReference type="NCBI Taxonomy" id="43678"/>
    <lineage>
        <taxon>Bacteria</taxon>
        <taxon>Bacillati</taxon>
        <taxon>Actinomycetota</taxon>
        <taxon>Actinomycetes</taxon>
        <taxon>Micrococcales</taxon>
        <taxon>Cellulomonadaceae</taxon>
        <taxon>Oerskovia</taxon>
    </lineage>
</organism>
<dbReference type="Proteomes" id="UP000093412">
    <property type="component" value="Unassembled WGS sequence"/>
</dbReference>
<dbReference type="InterPro" id="IPR027417">
    <property type="entry name" value="P-loop_NTPase"/>
</dbReference>
<proteinExistence type="predicted"/>
<comment type="caution">
    <text evidence="2">The sequence shown here is derived from an EMBL/GenBank/DDBJ whole genome shotgun (WGS) entry which is preliminary data.</text>
</comment>
<evidence type="ECO:0000313" key="5">
    <source>
        <dbReference type="Proteomes" id="UP000093412"/>
    </source>
</evidence>
<dbReference type="InterPro" id="IPR003593">
    <property type="entry name" value="AAA+_ATPase"/>
</dbReference>
<dbReference type="PANTHER" id="PTHR11669:SF8">
    <property type="entry name" value="DNA POLYMERASE III SUBUNIT DELTA"/>
    <property type="match status" value="1"/>
</dbReference>
<keyword evidence="2" id="KW-0548">Nucleotidyltransferase</keyword>
<evidence type="ECO:0000313" key="3">
    <source>
        <dbReference type="EMBL" id="OCI29851.1"/>
    </source>
</evidence>
<dbReference type="Pfam" id="PF13177">
    <property type="entry name" value="DNA_pol3_delta2"/>
    <property type="match status" value="1"/>
</dbReference>
<dbReference type="InterPro" id="IPR050238">
    <property type="entry name" value="DNA_Rep/Repair_Clamp_Loader"/>
</dbReference>
<dbReference type="RefSeq" id="WP_056649385.1">
    <property type="nucleotide sequence ID" value="NZ_JBIVFZ010000001.1"/>
</dbReference>
<dbReference type="AlphaFoldDB" id="A0A163SB40"/>
<evidence type="ECO:0000313" key="2">
    <source>
        <dbReference type="EMBL" id="KZM36202.1"/>
    </source>
</evidence>
<dbReference type="STRING" id="43678.OJAG_10810"/>
<dbReference type="Gene3D" id="3.40.50.300">
    <property type="entry name" value="P-loop containing nucleotide triphosphate hydrolases"/>
    <property type="match status" value="1"/>
</dbReference>
<evidence type="ECO:0000313" key="4">
    <source>
        <dbReference type="Proteomes" id="UP000076447"/>
    </source>
</evidence>
<reference evidence="3 5" key="2">
    <citation type="submission" date="2016-06" db="EMBL/GenBank/DDBJ databases">
        <title>Genome sequence of Oerskovia enterophila DSM 43852.</title>
        <authorList>
            <person name="Poehlein A."/>
            <person name="Jag V."/>
            <person name="Bengelsdorf F.R."/>
            <person name="Daniel R."/>
            <person name="Duerre P."/>
        </authorList>
    </citation>
    <scope>NUCLEOTIDE SEQUENCE [LARGE SCALE GENOMIC DNA]</scope>
    <source>
        <strain evidence="3 5">DSM 43852</strain>
    </source>
</reference>
<dbReference type="NCBIfam" id="NF005926">
    <property type="entry name" value="PRK07940.1"/>
    <property type="match status" value="1"/>
</dbReference>